<dbReference type="InterPro" id="IPR011029">
    <property type="entry name" value="DEATH-like_dom_sf"/>
</dbReference>
<dbReference type="EMBL" id="VUJU01001536">
    <property type="protein sequence ID" value="KAF0764842.1"/>
    <property type="molecule type" value="Genomic_DNA"/>
</dbReference>
<dbReference type="GO" id="GO:0005737">
    <property type="term" value="C:cytoplasm"/>
    <property type="evidence" value="ECO:0007669"/>
    <property type="project" value="TreeGrafter"/>
</dbReference>
<evidence type="ECO:0000256" key="3">
    <source>
        <dbReference type="ARBA" id="ARBA00022833"/>
    </source>
</evidence>
<accession>A0A6G0Z352</accession>
<dbReference type="Gene3D" id="1.10.533.10">
    <property type="entry name" value="Death Domain, Fas"/>
    <property type="match status" value="1"/>
</dbReference>
<dbReference type="Proteomes" id="UP000478052">
    <property type="component" value="Unassembled WGS sequence"/>
</dbReference>
<dbReference type="Gene3D" id="3.30.40.10">
    <property type="entry name" value="Zinc/RING finger domain, C3HC4 (zinc finger)"/>
    <property type="match status" value="1"/>
</dbReference>
<evidence type="ECO:0000256" key="4">
    <source>
        <dbReference type="PROSITE-ProRule" id="PRU00175"/>
    </source>
</evidence>
<dbReference type="GO" id="GO:0005634">
    <property type="term" value="C:nucleus"/>
    <property type="evidence" value="ECO:0007669"/>
    <property type="project" value="TreeGrafter"/>
</dbReference>
<dbReference type="OrthoDB" id="6113021at2759"/>
<keyword evidence="3" id="KW-0862">Zinc</keyword>
<protein>
    <submittedName>
        <fullName evidence="7">Death-associated inhibitor of apoptosis 1-like</fullName>
    </submittedName>
</protein>
<dbReference type="InterPro" id="IPR001370">
    <property type="entry name" value="BIR_rpt"/>
</dbReference>
<evidence type="ECO:0000313" key="7">
    <source>
        <dbReference type="EMBL" id="KAF0764842.1"/>
    </source>
</evidence>
<dbReference type="PANTHER" id="PTHR10044:SF139">
    <property type="entry name" value="DEATH-ASSOCIATED INHIBITOR OF APOPTOSIS 2"/>
    <property type="match status" value="1"/>
</dbReference>
<dbReference type="InterPro" id="IPR001841">
    <property type="entry name" value="Znf_RING"/>
</dbReference>
<dbReference type="CDD" id="cd00022">
    <property type="entry name" value="BIR"/>
    <property type="match status" value="2"/>
</dbReference>
<dbReference type="InterPro" id="IPR013083">
    <property type="entry name" value="Znf_RING/FYVE/PHD"/>
</dbReference>
<name>A0A6G0Z352_APHCR</name>
<dbReference type="InterPro" id="IPR050784">
    <property type="entry name" value="IAP"/>
</dbReference>
<feature type="compositionally biased region" description="Polar residues" evidence="5">
    <location>
        <begin position="1"/>
        <end position="17"/>
    </location>
</feature>
<dbReference type="PANTHER" id="PTHR10044">
    <property type="entry name" value="INHIBITOR OF APOPTOSIS"/>
    <property type="match status" value="1"/>
</dbReference>
<dbReference type="Pfam" id="PF00653">
    <property type="entry name" value="BIR"/>
    <property type="match status" value="2"/>
</dbReference>
<dbReference type="SUPFAM" id="SSF57924">
    <property type="entry name" value="Inhibitor of apoptosis (IAP) repeat"/>
    <property type="match status" value="2"/>
</dbReference>
<comment type="caution">
    <text evidence="7">The sequence shown here is derived from an EMBL/GenBank/DDBJ whole genome shotgun (WGS) entry which is preliminary data.</text>
</comment>
<feature type="domain" description="RING-type" evidence="6">
    <location>
        <begin position="424"/>
        <end position="458"/>
    </location>
</feature>
<evidence type="ECO:0000256" key="2">
    <source>
        <dbReference type="ARBA" id="ARBA00022771"/>
    </source>
</evidence>
<keyword evidence="8" id="KW-1185">Reference proteome</keyword>
<feature type="region of interest" description="Disordered" evidence="5">
    <location>
        <begin position="1"/>
        <end position="51"/>
    </location>
</feature>
<feature type="compositionally biased region" description="Acidic residues" evidence="5">
    <location>
        <begin position="23"/>
        <end position="40"/>
    </location>
</feature>
<dbReference type="PROSITE" id="PS50143">
    <property type="entry name" value="BIR_REPEAT_2"/>
    <property type="match status" value="2"/>
</dbReference>
<dbReference type="AlphaFoldDB" id="A0A6G0Z352"/>
<dbReference type="SMART" id="SM00238">
    <property type="entry name" value="BIR"/>
    <property type="match status" value="2"/>
</dbReference>
<proteinExistence type="inferred from homology"/>
<evidence type="ECO:0000259" key="6">
    <source>
        <dbReference type="PROSITE" id="PS50089"/>
    </source>
</evidence>
<evidence type="ECO:0000256" key="5">
    <source>
        <dbReference type="SAM" id="MobiDB-lite"/>
    </source>
</evidence>
<gene>
    <name evidence="7" type="ORF">FWK35_00005517</name>
</gene>
<dbReference type="SMART" id="SM00184">
    <property type="entry name" value="RING"/>
    <property type="match status" value="2"/>
</dbReference>
<reference evidence="7 8" key="1">
    <citation type="submission" date="2019-08" db="EMBL/GenBank/DDBJ databases">
        <title>Whole genome of Aphis craccivora.</title>
        <authorList>
            <person name="Voronova N.V."/>
            <person name="Shulinski R.S."/>
            <person name="Bandarenka Y.V."/>
            <person name="Zhorov D.G."/>
            <person name="Warner D."/>
        </authorList>
    </citation>
    <scope>NUCLEOTIDE SEQUENCE [LARGE SCALE GENOMIC DNA]</scope>
    <source>
        <strain evidence="7">180601</strain>
        <tissue evidence="7">Whole Body</tissue>
    </source>
</reference>
<comment type="similarity">
    <text evidence="1">Belongs to the IAP family.</text>
</comment>
<keyword evidence="2 4" id="KW-0863">Zinc-finger</keyword>
<sequence>MDNSSERVPSNDSLAQCDNNVGIEDDVDVENDNDGGDDNEVGNGNGNDHTAEISAIIPSPSHKPVIPSQSSKSITKSSESTIHICDMKIYENRLKTYNKWPLKFITPDKLAKAGFYYTGIKDKVKCLYCSIDLEYWGKNDDPYIEHKLLSPHCQYFKEKQDFNLYAHKSDVMTAYVQNFLCSVGIVTDTNMTVLSNYKALTSFESRMKTFETFTKKLNHGVRTFCKAGLFYIGERDRMICFCCNQGLMDWEVDDDPWVEHARWSPLCSYILLSKGKRFVEEVGGEVNYSLRINLEELNKLFTIHRHLAVDSDTMRNLETSVESNTFPDFVEPVTIIRVKRQEPSIPDSVVCKICFKEKLEVLFMPCRHVIACIQCAVTLDLCAICRQPFTLTMRVGLYVTNLKQFSQDYFGSENANELVDPVLCKICCKDQMQAVFLPCRHISTCYKCASKVKQCLVCFEPVFAFMQVCSNTLSNYHRTLLSGACAVEFFRPNSPEI</sequence>
<dbReference type="GO" id="GO:0008270">
    <property type="term" value="F:zinc ion binding"/>
    <property type="evidence" value="ECO:0007669"/>
    <property type="project" value="UniProtKB-KW"/>
</dbReference>
<dbReference type="Pfam" id="PF13920">
    <property type="entry name" value="zf-C3HC4_3"/>
    <property type="match status" value="2"/>
</dbReference>
<dbReference type="PROSITE" id="PS50089">
    <property type="entry name" value="ZF_RING_2"/>
    <property type="match status" value="2"/>
</dbReference>
<evidence type="ECO:0000256" key="1">
    <source>
        <dbReference type="ARBA" id="ARBA00006672"/>
    </source>
</evidence>
<evidence type="ECO:0000313" key="8">
    <source>
        <dbReference type="Proteomes" id="UP000478052"/>
    </source>
</evidence>
<feature type="domain" description="RING-type" evidence="6">
    <location>
        <begin position="351"/>
        <end position="386"/>
    </location>
</feature>
<dbReference type="Gene3D" id="1.10.1170.10">
    <property type="entry name" value="Inhibitor Of Apoptosis Protein (2mihbC-IAP-1), Chain A"/>
    <property type="match status" value="3"/>
</dbReference>
<organism evidence="7 8">
    <name type="scientific">Aphis craccivora</name>
    <name type="common">Cowpea aphid</name>
    <dbReference type="NCBI Taxonomy" id="307492"/>
    <lineage>
        <taxon>Eukaryota</taxon>
        <taxon>Metazoa</taxon>
        <taxon>Ecdysozoa</taxon>
        <taxon>Arthropoda</taxon>
        <taxon>Hexapoda</taxon>
        <taxon>Insecta</taxon>
        <taxon>Pterygota</taxon>
        <taxon>Neoptera</taxon>
        <taxon>Paraneoptera</taxon>
        <taxon>Hemiptera</taxon>
        <taxon>Sternorrhyncha</taxon>
        <taxon>Aphidomorpha</taxon>
        <taxon>Aphidoidea</taxon>
        <taxon>Aphididae</taxon>
        <taxon>Aphidini</taxon>
        <taxon>Aphis</taxon>
        <taxon>Aphis</taxon>
    </lineage>
</organism>
<keyword evidence="2 4" id="KW-0479">Metal-binding</keyword>